<evidence type="ECO:0000259" key="3">
    <source>
        <dbReference type="Pfam" id="PF22725"/>
    </source>
</evidence>
<protein>
    <submittedName>
        <fullName evidence="4">Oxidoreductase</fullName>
    </submittedName>
</protein>
<organism evidence="4 5">
    <name type="scientific">Rhizobium leguminosarum</name>
    <dbReference type="NCBI Taxonomy" id="384"/>
    <lineage>
        <taxon>Bacteria</taxon>
        <taxon>Pseudomonadati</taxon>
        <taxon>Pseudomonadota</taxon>
        <taxon>Alphaproteobacteria</taxon>
        <taxon>Hyphomicrobiales</taxon>
        <taxon>Rhizobiaceae</taxon>
        <taxon>Rhizobium/Agrobacterium group</taxon>
        <taxon>Rhizobium</taxon>
    </lineage>
</organism>
<dbReference type="Pfam" id="PF22725">
    <property type="entry name" value="GFO_IDH_MocA_C3"/>
    <property type="match status" value="1"/>
</dbReference>
<evidence type="ECO:0000313" key="4">
    <source>
        <dbReference type="EMBL" id="AUW42292.1"/>
    </source>
</evidence>
<dbReference type="InterPro" id="IPR036291">
    <property type="entry name" value="NAD(P)-bd_dom_sf"/>
</dbReference>
<sequence>MEEFMDKVGIGIIGCGNISGAYLTAMASFPILDIRGVADLNRELAEAKAAEFNVPVKTVEELFADPRVEIIVNLTIPKAHVAVALQALEAGKHTYSEKPLGINFAEGKKLAEAAKARNLRIGAAPDTFLGGGHQTARTLIDQGVIGQPVGGSATFMCPGHERWHPNPAFYYEVGGGPMLDMGPYYITDLVNLLGPVSQVAGFATTPRSERLITSEPRNGERIPVHVPTHVTGMMAFANGAVVQIAMSFDVAGHKHVPLEVYGTEATLIVPDPNKFGGPVEYLKKGGSFEDQPVTSPYADGNYRSLGVADMAHAIRSNRPHRANGDLALHVLEVMEAFHTAAATGRTVAITTATERPAPLSDSIVDGRLAK</sequence>
<dbReference type="SUPFAM" id="SSF55347">
    <property type="entry name" value="Glyceraldehyde-3-phosphate dehydrogenase-like, C-terminal domain"/>
    <property type="match status" value="1"/>
</dbReference>
<dbReference type="InterPro" id="IPR055170">
    <property type="entry name" value="GFO_IDH_MocA-like_dom"/>
</dbReference>
<dbReference type="SUPFAM" id="SSF51735">
    <property type="entry name" value="NAD(P)-binding Rossmann-fold domains"/>
    <property type="match status" value="1"/>
</dbReference>
<dbReference type="GO" id="GO:0000166">
    <property type="term" value="F:nucleotide binding"/>
    <property type="evidence" value="ECO:0007669"/>
    <property type="project" value="InterPro"/>
</dbReference>
<name>A0A2K9Z212_RHILE</name>
<keyword evidence="1" id="KW-0560">Oxidoreductase</keyword>
<evidence type="ECO:0000256" key="1">
    <source>
        <dbReference type="ARBA" id="ARBA00023002"/>
    </source>
</evidence>
<evidence type="ECO:0000259" key="2">
    <source>
        <dbReference type="Pfam" id="PF01408"/>
    </source>
</evidence>
<reference evidence="4 5" key="1">
    <citation type="submission" date="2017-11" db="EMBL/GenBank/DDBJ databases">
        <title>Complete genome of Rhizobium leguminosarum Norway, an ineffective micro-symbiont.</title>
        <authorList>
            <person name="Hoffrichter A."/>
            <person name="Liang J."/>
            <person name="Brachmann A."/>
            <person name="Marin M."/>
        </authorList>
    </citation>
    <scope>NUCLEOTIDE SEQUENCE [LARGE SCALE GENOMIC DNA]</scope>
    <source>
        <strain evidence="4 5">Norway</strain>
    </source>
</reference>
<feature type="domain" description="Gfo/Idh/MocA-like oxidoreductase N-terminal" evidence="2">
    <location>
        <begin position="9"/>
        <end position="121"/>
    </location>
</feature>
<dbReference type="EMBL" id="CP025012">
    <property type="protein sequence ID" value="AUW42292.1"/>
    <property type="molecule type" value="Genomic_DNA"/>
</dbReference>
<dbReference type="Gene3D" id="3.40.50.720">
    <property type="entry name" value="NAD(P)-binding Rossmann-like Domain"/>
    <property type="match status" value="1"/>
</dbReference>
<proteinExistence type="predicted"/>
<gene>
    <name evidence="4" type="ORF">CUJ84_Chr001921</name>
</gene>
<dbReference type="InterPro" id="IPR050463">
    <property type="entry name" value="Gfo/Idh/MocA_oxidrdct_glycsds"/>
</dbReference>
<dbReference type="Pfam" id="PF01408">
    <property type="entry name" value="GFO_IDH_MocA"/>
    <property type="match status" value="1"/>
</dbReference>
<feature type="domain" description="GFO/IDH/MocA-like oxidoreductase" evidence="3">
    <location>
        <begin position="133"/>
        <end position="267"/>
    </location>
</feature>
<dbReference type="InterPro" id="IPR000683">
    <property type="entry name" value="Gfo/Idh/MocA-like_OxRdtase_N"/>
</dbReference>
<dbReference type="PANTHER" id="PTHR43818:SF11">
    <property type="entry name" value="BCDNA.GH03377"/>
    <property type="match status" value="1"/>
</dbReference>
<dbReference type="Proteomes" id="UP000238523">
    <property type="component" value="Chromosome"/>
</dbReference>
<dbReference type="GO" id="GO:0016491">
    <property type="term" value="F:oxidoreductase activity"/>
    <property type="evidence" value="ECO:0007669"/>
    <property type="project" value="UniProtKB-KW"/>
</dbReference>
<dbReference type="Gene3D" id="3.30.360.10">
    <property type="entry name" value="Dihydrodipicolinate Reductase, domain 2"/>
    <property type="match status" value="1"/>
</dbReference>
<accession>A0A2K9Z212</accession>
<dbReference type="PANTHER" id="PTHR43818">
    <property type="entry name" value="BCDNA.GH03377"/>
    <property type="match status" value="1"/>
</dbReference>
<dbReference type="AlphaFoldDB" id="A0A2K9Z212"/>
<evidence type="ECO:0000313" key="5">
    <source>
        <dbReference type="Proteomes" id="UP000238523"/>
    </source>
</evidence>